<evidence type="ECO:0000313" key="2">
    <source>
        <dbReference type="EMBL" id="KAJ7330363.1"/>
    </source>
</evidence>
<protein>
    <submittedName>
        <fullName evidence="2">Uncharacterized protein</fullName>
    </submittedName>
</protein>
<feature type="compositionally biased region" description="Acidic residues" evidence="1">
    <location>
        <begin position="314"/>
        <end position="329"/>
    </location>
</feature>
<evidence type="ECO:0000313" key="3">
    <source>
        <dbReference type="Proteomes" id="UP001218218"/>
    </source>
</evidence>
<name>A0AAD6ZMK4_9AGAR</name>
<sequence length="346" mass="40029">MDDEQGIPRWPLPVAAASEPFDGSFVLNDGRSLVLGETIFQWRRTSEQGTSERGTHVFRAKMGAKDVIGKCSWSANTRTSEAAIIKTATDFATDSSDFWILDHRDLPRILYEEQREFEATSRHLSKHSGEEHKPSILRIIAQEELHLIVELTKSSLTQSNWAKRFAASLKIRRYRWCLNNPIYRVTDGKIYGVLNDFDFAREPYLTWPDETSPSIHLYRFDQELMSYAMVFVSCRYKDGKQLEAPPFKDWDHLGPEELFIRKSAFFSNLVPAPTSTFAKFHIANLLLQKMFADDYNAQRVATPPLILEKHTGSDEDSASDSDLQLEEDFDSTHLRQRYPRRFRHSR</sequence>
<dbReference type="Proteomes" id="UP001218218">
    <property type="component" value="Unassembled WGS sequence"/>
</dbReference>
<keyword evidence="3" id="KW-1185">Reference proteome</keyword>
<reference evidence="2" key="1">
    <citation type="submission" date="2023-03" db="EMBL/GenBank/DDBJ databases">
        <title>Massive genome expansion in bonnet fungi (Mycena s.s.) driven by repeated elements and novel gene families across ecological guilds.</title>
        <authorList>
            <consortium name="Lawrence Berkeley National Laboratory"/>
            <person name="Harder C.B."/>
            <person name="Miyauchi S."/>
            <person name="Viragh M."/>
            <person name="Kuo A."/>
            <person name="Thoen E."/>
            <person name="Andreopoulos B."/>
            <person name="Lu D."/>
            <person name="Skrede I."/>
            <person name="Drula E."/>
            <person name="Henrissat B."/>
            <person name="Morin E."/>
            <person name="Kohler A."/>
            <person name="Barry K."/>
            <person name="LaButti K."/>
            <person name="Morin E."/>
            <person name="Salamov A."/>
            <person name="Lipzen A."/>
            <person name="Mereny Z."/>
            <person name="Hegedus B."/>
            <person name="Baldrian P."/>
            <person name="Stursova M."/>
            <person name="Weitz H."/>
            <person name="Taylor A."/>
            <person name="Grigoriev I.V."/>
            <person name="Nagy L.G."/>
            <person name="Martin F."/>
            <person name="Kauserud H."/>
        </authorList>
    </citation>
    <scope>NUCLEOTIDE SEQUENCE</scope>
    <source>
        <strain evidence="2">CBHHK002</strain>
    </source>
</reference>
<gene>
    <name evidence="2" type="ORF">DFH08DRAFT_1084160</name>
</gene>
<feature type="compositionally biased region" description="Basic residues" evidence="1">
    <location>
        <begin position="334"/>
        <end position="346"/>
    </location>
</feature>
<evidence type="ECO:0000256" key="1">
    <source>
        <dbReference type="SAM" id="MobiDB-lite"/>
    </source>
</evidence>
<proteinExistence type="predicted"/>
<feature type="region of interest" description="Disordered" evidence="1">
    <location>
        <begin position="309"/>
        <end position="346"/>
    </location>
</feature>
<organism evidence="2 3">
    <name type="scientific">Mycena albidolilacea</name>
    <dbReference type="NCBI Taxonomy" id="1033008"/>
    <lineage>
        <taxon>Eukaryota</taxon>
        <taxon>Fungi</taxon>
        <taxon>Dikarya</taxon>
        <taxon>Basidiomycota</taxon>
        <taxon>Agaricomycotina</taxon>
        <taxon>Agaricomycetes</taxon>
        <taxon>Agaricomycetidae</taxon>
        <taxon>Agaricales</taxon>
        <taxon>Marasmiineae</taxon>
        <taxon>Mycenaceae</taxon>
        <taxon>Mycena</taxon>
    </lineage>
</organism>
<comment type="caution">
    <text evidence="2">The sequence shown here is derived from an EMBL/GenBank/DDBJ whole genome shotgun (WGS) entry which is preliminary data.</text>
</comment>
<accession>A0AAD6ZMK4</accession>
<dbReference type="AlphaFoldDB" id="A0AAD6ZMK4"/>
<dbReference type="EMBL" id="JARIHO010000037">
    <property type="protein sequence ID" value="KAJ7330363.1"/>
    <property type="molecule type" value="Genomic_DNA"/>
</dbReference>